<dbReference type="InterPro" id="IPR011990">
    <property type="entry name" value="TPR-like_helical_dom_sf"/>
</dbReference>
<dbReference type="Pfam" id="PF07980">
    <property type="entry name" value="SusD_RagB"/>
    <property type="match status" value="1"/>
</dbReference>
<keyword evidence="9" id="KW-1185">Reference proteome</keyword>
<comment type="caution">
    <text evidence="8">The sequence shown here is derived from an EMBL/GenBank/DDBJ whole genome shotgun (WGS) entry which is preliminary data.</text>
</comment>
<protein>
    <submittedName>
        <fullName evidence="8">SusD family protein</fullName>
    </submittedName>
</protein>
<dbReference type="Pfam" id="PF14322">
    <property type="entry name" value="SusD-like_3"/>
    <property type="match status" value="1"/>
</dbReference>
<evidence type="ECO:0000313" key="8">
    <source>
        <dbReference type="EMBL" id="EGF50371.1"/>
    </source>
</evidence>
<accession>F3PYF0</accession>
<evidence type="ECO:0000259" key="6">
    <source>
        <dbReference type="Pfam" id="PF07980"/>
    </source>
</evidence>
<reference evidence="8 9" key="1">
    <citation type="submission" date="2011-02" db="EMBL/GenBank/DDBJ databases">
        <authorList>
            <person name="Weinstock G."/>
            <person name="Sodergren E."/>
            <person name="Clifton S."/>
            <person name="Fulton L."/>
            <person name="Fulton B."/>
            <person name="Courtney L."/>
            <person name="Fronick C."/>
            <person name="Harrison M."/>
            <person name="Strong C."/>
            <person name="Farmer C."/>
            <person name="Delahaunty K."/>
            <person name="Markovic C."/>
            <person name="Hall O."/>
            <person name="Minx P."/>
            <person name="Tomlinson C."/>
            <person name="Mitreva M."/>
            <person name="Hou S."/>
            <person name="Chen J."/>
            <person name="Wollam A."/>
            <person name="Pepin K.H."/>
            <person name="Johnson M."/>
            <person name="Bhonagiri V."/>
            <person name="Zhang X."/>
            <person name="Suruliraj S."/>
            <person name="Warren W."/>
            <person name="Chinwalla A."/>
            <person name="Mardis E.R."/>
            <person name="Wilson R.K."/>
        </authorList>
    </citation>
    <scope>NUCLEOTIDE SEQUENCE [LARGE SCALE GENOMIC DNA]</scope>
    <source>
        <strain evidence="8 9">YIT 12057</strain>
    </source>
</reference>
<dbReference type="eggNOG" id="COG0614">
    <property type="taxonomic scope" value="Bacteria"/>
</dbReference>
<dbReference type="EMBL" id="AFBN01000109">
    <property type="protein sequence ID" value="EGF50371.1"/>
    <property type="molecule type" value="Genomic_DNA"/>
</dbReference>
<dbReference type="STRING" id="763034.HMPREF9446_03798"/>
<dbReference type="InterPro" id="IPR012944">
    <property type="entry name" value="SusD_RagB_dom"/>
</dbReference>
<organism evidence="8 9">
    <name type="scientific">Bacteroides fluxus YIT 12057</name>
    <dbReference type="NCBI Taxonomy" id="763034"/>
    <lineage>
        <taxon>Bacteria</taxon>
        <taxon>Pseudomonadati</taxon>
        <taxon>Bacteroidota</taxon>
        <taxon>Bacteroidia</taxon>
        <taxon>Bacteroidales</taxon>
        <taxon>Bacteroidaceae</taxon>
        <taxon>Bacteroides</taxon>
    </lineage>
</organism>
<dbReference type="GeneID" id="86051133"/>
<dbReference type="PROSITE" id="PS51257">
    <property type="entry name" value="PROKAR_LIPOPROTEIN"/>
    <property type="match status" value="1"/>
</dbReference>
<feature type="domain" description="RagB/SusD" evidence="6">
    <location>
        <begin position="363"/>
        <end position="640"/>
    </location>
</feature>
<comment type="similarity">
    <text evidence="2">Belongs to the SusD family.</text>
</comment>
<dbReference type="SUPFAM" id="SSF48452">
    <property type="entry name" value="TPR-like"/>
    <property type="match status" value="1"/>
</dbReference>
<sequence length="640" mass="73641">MKLNKSIKYLSGTLLLSAGLTLTSCEFLDIVPPEQADMNDATITPDATEGFLYSCYANIKSPIGYYLLEGSADEFALPEVWGGITFDFAYDRITSATSLQNWNYNYKYIGQIHLFLENLPAAKGITEQQRSEWEAEAYFLLAYYHFQNLRLYGPCPITDSRIPQDTPPSEYNGRMHYDAATNWIVDILDNKVIDGYKLPTERDINTRGRATHAIACALKARVLLYAASPLWNGGFPYKDWKNKVTSSYNGIDYGYELVSKTYDPQKWERAREAYEEAIKEAKMAGHKLYGTTEADLNFYDTKKIPLDNVYVPGGASDDFKKRVLMMRHLVTTRYNEGNTEYVWGVSDDADWVPYNCMMPYRVLQKNNGDWVQGYNSYSPYLNAMESFYTAKGKFLDSSDELLEKANVDADRPDITKLCVNREPRFYAWMAFDQGDWGTMVANGKPVRLELKASDKHGYNPTDHYRDHCITGFLAQKFVRPDRMWDKSGNVNNERYQRPLIRMAELYLSLAECYAAQENTSKALENLNKVHERAGLPAITEADITPEHTLMEWIQRERYIELYGEGHRFYDVRRWMIAPEVLDAGAREGLDAETITNPTFDQFNRRTKVAQPYRWTSRMYIAPILENEIGKNTNLVQAPGY</sequence>
<dbReference type="Proteomes" id="UP000003416">
    <property type="component" value="Unassembled WGS sequence"/>
</dbReference>
<evidence type="ECO:0000256" key="2">
    <source>
        <dbReference type="ARBA" id="ARBA00006275"/>
    </source>
</evidence>
<name>F3PYF0_9BACE</name>
<dbReference type="HOGENOM" id="CLU_015553_0_3_10"/>
<dbReference type="GO" id="GO:0009279">
    <property type="term" value="C:cell outer membrane"/>
    <property type="evidence" value="ECO:0007669"/>
    <property type="project" value="UniProtKB-SubCell"/>
</dbReference>
<evidence type="ECO:0000256" key="1">
    <source>
        <dbReference type="ARBA" id="ARBA00004442"/>
    </source>
</evidence>
<keyword evidence="3" id="KW-0732">Signal</keyword>
<proteinExistence type="inferred from homology"/>
<evidence type="ECO:0000256" key="3">
    <source>
        <dbReference type="ARBA" id="ARBA00022729"/>
    </source>
</evidence>
<gene>
    <name evidence="8" type="ORF">HMPREF9446_03798</name>
</gene>
<comment type="subcellular location">
    <subcellularLocation>
        <location evidence="1">Cell outer membrane</location>
    </subcellularLocation>
</comment>
<dbReference type="InterPro" id="IPR033985">
    <property type="entry name" value="SusD-like_N"/>
</dbReference>
<dbReference type="AlphaFoldDB" id="F3PYF0"/>
<feature type="domain" description="SusD-like N-terminal" evidence="7">
    <location>
        <begin position="88"/>
        <end position="160"/>
    </location>
</feature>
<dbReference type="Gene3D" id="1.25.40.390">
    <property type="match status" value="1"/>
</dbReference>
<keyword evidence="4" id="KW-0472">Membrane</keyword>
<evidence type="ECO:0000259" key="7">
    <source>
        <dbReference type="Pfam" id="PF14322"/>
    </source>
</evidence>
<evidence type="ECO:0000313" key="9">
    <source>
        <dbReference type="Proteomes" id="UP000003416"/>
    </source>
</evidence>
<dbReference type="RefSeq" id="WP_009126966.1">
    <property type="nucleotide sequence ID" value="NZ_GL882694.1"/>
</dbReference>
<evidence type="ECO:0000256" key="4">
    <source>
        <dbReference type="ARBA" id="ARBA00023136"/>
    </source>
</evidence>
<keyword evidence="5" id="KW-0998">Cell outer membrane</keyword>
<evidence type="ECO:0000256" key="5">
    <source>
        <dbReference type="ARBA" id="ARBA00023237"/>
    </source>
</evidence>